<name>A0A3D9CC59_9FLAO</name>
<dbReference type="Proteomes" id="UP000256686">
    <property type="component" value="Unassembled WGS sequence"/>
</dbReference>
<evidence type="ECO:0000313" key="2">
    <source>
        <dbReference type="EMBL" id="REC63062.1"/>
    </source>
</evidence>
<sequence length="944" mass="108532">MSELLRIFTTRAVEMLSPNNTQSFGIQSHPENYQSDRFKNWQMLCRENNVSTLNMEMKQFLQSKDSIKKADDLGKEWKKAIEGLSSVRNTPDKSKIYSTIKEAGLDTVFAKDKKDKSLYFTQRTAISDTILCLSQLKNLSHPSNMDYLSVFTLMTFVERCYDFNMKLPDYNILKYFDKRVLLPSCFLKLDPCNTEIRSAEFPFLNVKDSLAETKIPGCINEKCTCKVNDDCVPQSKCCAKPRIDIIDLMIVKDYTKSYQAGDLSYIKNVLEGEELTTKHRRLERTEELVETEEEIRQFEEKYLQTEDKASLQKETENIVKQDSAFEAGVTANADWGTYKLQADSKYSNNQAKSLTNKEIVNSSKEVIDRATKQVEEKVRKLISTKRLFETEEINEHSFNNVSGGNISGQYLYVNKLSRAQVYNYGRKAVIDLVLPEPASLYKRLFETKFQGTIPVKPVAPDIKQEMITPENYKSLISKYGLKDVPAPPDFFIETIVPLEGEPGDPKGKNNKSGSWTSAFPCNIPSGYAGISMRVVNIRLNYNEGGGVSINASLGPNGDSMWHQDRGLNNLGNTVPLPSIEGTQMVNVHAWDVTNFKWDLIVRCKLKDDVKEQWQTAVFSKITEVYNKAMEKYNKEFADYQKAKEEFELKEEELKKERYNKNPFINRETEKAELKRMVISYISCQFFDRFDAMKNRVEPCGYPEMNIKEAEQQGRFIQFFEQAFNWNLITYIFYPYFWGKKCSWSEKLKEESNDLIFKKFLEAGSCRVMVPIRDGYFDYVSHFIAYGEIWGGTGILPLPNDPHYVSIAQEIKEQKENFYSDREGALSVTNASNIVVLSNTDHYWDYYGPGVSALRINADIDREIVIDCKVYRIVSITEDTSVSAHTSWLITIDRNYERTTASGLKWSTGAVFIGAPWEFITPTTLTFLRDKSKCLPSYPLKNCSE</sequence>
<gene>
    <name evidence="2" type="ORF">DRF65_07490</name>
</gene>
<comment type="caution">
    <text evidence="2">The sequence shown here is derived from an EMBL/GenBank/DDBJ whole genome shotgun (WGS) entry which is preliminary data.</text>
</comment>
<reference evidence="3" key="1">
    <citation type="submission" date="2018-06" db="EMBL/GenBank/DDBJ databases">
        <authorList>
            <person name="Lum Nde A."/>
            <person name="Hugo C."/>
        </authorList>
    </citation>
    <scope>NUCLEOTIDE SEQUENCE [LARGE SCALE GENOMIC DNA]</scope>
    <source>
        <strain evidence="3">1_F178</strain>
    </source>
</reference>
<keyword evidence="3" id="KW-1185">Reference proteome</keyword>
<proteinExistence type="predicted"/>
<keyword evidence="1" id="KW-0175">Coiled coil</keyword>
<feature type="coiled-coil region" evidence="1">
    <location>
        <begin position="281"/>
        <end position="308"/>
    </location>
</feature>
<dbReference type="AlphaFoldDB" id="A0A3D9CC59"/>
<dbReference type="EMBL" id="QNVT01000005">
    <property type="protein sequence ID" value="REC63062.1"/>
    <property type="molecule type" value="Genomic_DNA"/>
</dbReference>
<evidence type="ECO:0000256" key="1">
    <source>
        <dbReference type="SAM" id="Coils"/>
    </source>
</evidence>
<organism evidence="2 3">
    <name type="scientific">Chryseobacterium pennae</name>
    <dbReference type="NCBI Taxonomy" id="2258962"/>
    <lineage>
        <taxon>Bacteria</taxon>
        <taxon>Pseudomonadati</taxon>
        <taxon>Bacteroidota</taxon>
        <taxon>Flavobacteriia</taxon>
        <taxon>Flavobacteriales</taxon>
        <taxon>Weeksellaceae</taxon>
        <taxon>Chryseobacterium group</taxon>
        <taxon>Chryseobacterium</taxon>
    </lineage>
</organism>
<feature type="coiled-coil region" evidence="1">
    <location>
        <begin position="625"/>
        <end position="661"/>
    </location>
</feature>
<protein>
    <submittedName>
        <fullName evidence="2">Uncharacterized protein</fullName>
    </submittedName>
</protein>
<evidence type="ECO:0000313" key="3">
    <source>
        <dbReference type="Proteomes" id="UP000256686"/>
    </source>
</evidence>
<accession>A0A3D9CC59</accession>
<dbReference type="RefSeq" id="WP_115970139.1">
    <property type="nucleotide sequence ID" value="NZ_QNVT01000005.1"/>
</dbReference>